<dbReference type="InterPro" id="IPR038299">
    <property type="entry name" value="DAO_C_sf"/>
</dbReference>
<evidence type="ECO:0000256" key="3">
    <source>
        <dbReference type="ARBA" id="ARBA00022630"/>
    </source>
</evidence>
<dbReference type="InterPro" id="IPR000447">
    <property type="entry name" value="G3P_DH_FAD-dep"/>
</dbReference>
<dbReference type="PRINTS" id="PR01001">
    <property type="entry name" value="FADG3PDH"/>
</dbReference>
<keyword evidence="5" id="KW-0560">Oxidoreductase</keyword>
<reference evidence="8" key="1">
    <citation type="submission" date="2016-10" db="EMBL/GenBank/DDBJ databases">
        <authorList>
            <person name="Varghese N."/>
            <person name="Submissions S."/>
        </authorList>
    </citation>
    <scope>NUCLEOTIDE SEQUENCE [LARGE SCALE GENOMIC DNA]</scope>
    <source>
        <strain evidence="8">DSM 17072</strain>
    </source>
</reference>
<name>A0A1H1CZP9_9FLAO</name>
<dbReference type="GO" id="GO:0046168">
    <property type="term" value="P:glycerol-3-phosphate catabolic process"/>
    <property type="evidence" value="ECO:0007669"/>
    <property type="project" value="TreeGrafter"/>
</dbReference>
<feature type="domain" description="FAD dependent oxidoreductase" evidence="6">
    <location>
        <begin position="17"/>
        <end position="374"/>
    </location>
</feature>
<protein>
    <submittedName>
        <fullName evidence="7">Glycerol-3-phosphate dehydrogenase</fullName>
    </submittedName>
</protein>
<evidence type="ECO:0000256" key="2">
    <source>
        <dbReference type="ARBA" id="ARBA00007330"/>
    </source>
</evidence>
<keyword evidence="3" id="KW-0285">Flavoprotein</keyword>
<dbReference type="OrthoDB" id="9766796at2"/>
<evidence type="ECO:0000313" key="7">
    <source>
        <dbReference type="EMBL" id="SDQ69694.1"/>
    </source>
</evidence>
<dbReference type="PANTHER" id="PTHR11985">
    <property type="entry name" value="GLYCEROL-3-PHOSPHATE DEHYDROGENASE"/>
    <property type="match status" value="1"/>
</dbReference>
<keyword evidence="8" id="KW-1185">Reference proteome</keyword>
<gene>
    <name evidence="7" type="ORF">SAMN05421664_2214</name>
</gene>
<dbReference type="EMBL" id="FNKL01000003">
    <property type="protein sequence ID" value="SDQ69694.1"/>
    <property type="molecule type" value="Genomic_DNA"/>
</dbReference>
<dbReference type="Gene3D" id="3.30.9.10">
    <property type="entry name" value="D-Amino Acid Oxidase, subunit A, domain 2"/>
    <property type="match status" value="1"/>
</dbReference>
<accession>A0A1H1CZP9</accession>
<evidence type="ECO:0000259" key="6">
    <source>
        <dbReference type="Pfam" id="PF01266"/>
    </source>
</evidence>
<evidence type="ECO:0000256" key="4">
    <source>
        <dbReference type="ARBA" id="ARBA00022827"/>
    </source>
</evidence>
<comment type="cofactor">
    <cofactor evidence="1">
        <name>FAD</name>
        <dbReference type="ChEBI" id="CHEBI:57692"/>
    </cofactor>
</comment>
<dbReference type="RefSeq" id="WP_089755812.1">
    <property type="nucleotide sequence ID" value="NZ_FNKL01000003.1"/>
</dbReference>
<proteinExistence type="inferred from homology"/>
<evidence type="ECO:0000256" key="5">
    <source>
        <dbReference type="ARBA" id="ARBA00023002"/>
    </source>
</evidence>
<dbReference type="Gene3D" id="3.50.50.60">
    <property type="entry name" value="FAD/NAD(P)-binding domain"/>
    <property type="match status" value="1"/>
</dbReference>
<dbReference type="PANTHER" id="PTHR11985:SF35">
    <property type="entry name" value="ANAEROBIC GLYCEROL-3-PHOSPHATE DEHYDROGENASE SUBUNIT A"/>
    <property type="match status" value="1"/>
</dbReference>
<organism evidence="7 8">
    <name type="scientific">Chryseobacterium soldanellicola</name>
    <dbReference type="NCBI Taxonomy" id="311333"/>
    <lineage>
        <taxon>Bacteria</taxon>
        <taxon>Pseudomonadati</taxon>
        <taxon>Bacteroidota</taxon>
        <taxon>Flavobacteriia</taxon>
        <taxon>Flavobacteriales</taxon>
        <taxon>Weeksellaceae</taxon>
        <taxon>Chryseobacterium group</taxon>
        <taxon>Chryseobacterium</taxon>
    </lineage>
</organism>
<dbReference type="STRING" id="311333.SAMN05421664_2214"/>
<dbReference type="GO" id="GO:0004368">
    <property type="term" value="F:glycerol-3-phosphate dehydrogenase (quinone) activity"/>
    <property type="evidence" value="ECO:0007669"/>
    <property type="project" value="InterPro"/>
</dbReference>
<dbReference type="Gene3D" id="1.10.8.870">
    <property type="entry name" value="Alpha-glycerophosphate oxidase, cap domain"/>
    <property type="match status" value="1"/>
</dbReference>
<dbReference type="GO" id="GO:0006071">
    <property type="term" value="P:glycerol metabolic process"/>
    <property type="evidence" value="ECO:0007669"/>
    <property type="project" value="UniProtKB-KW"/>
</dbReference>
<sequence>MKRNEELNKLAVTKEWDFVVIGGGASGLGSALDATSRGFKTLLLESHDFAKATSSRSTKLVHGGVRYLAQGDIGLVKEALKERGLLAQNAAHVVKNQSFIIPNYTWWGGIYYKIGLSIYDFLAGKLSLGRTQYISKSKTVSKLPTIEQKNLVSGVIYQDGQFDDARLAINLAQTIIEKGGSAINYLKVVNLLKNDSNKITGVVAEDQFSQKRYEISAKVVINATGVFTNDILNMNNPKHGKFVVPSQGIHLVLDKSFLKSDDAIMIPKTSDGRVLFVVPWHDRALVGTTDTLLENESFEPRALEEEINFVLNTARQYLSKKPTREDVKSVFAGLRPLAAPEGEGKSTKEVSRSHKVITSDTGLVSIIGGKWTTYRKMAEDTINKAMEIHRLGMTTSKTENLSIHGNMKAEQVDRSSHLYVYGSDIPSIKALQHNNPEYSEKIHPDHEFTVAEIIWAIRNEMAETIEDILARRVRLLFLDARAAIDSAHKVALIIAKEKGFPQEWAAQQEKEFIELAKGYLLTPYSPKQSTLINTQYE</sequence>
<dbReference type="PROSITE" id="PS00978">
    <property type="entry name" value="FAD_G3PDH_2"/>
    <property type="match status" value="1"/>
</dbReference>
<dbReference type="Proteomes" id="UP000199627">
    <property type="component" value="Unassembled WGS sequence"/>
</dbReference>
<dbReference type="InterPro" id="IPR036188">
    <property type="entry name" value="FAD/NAD-bd_sf"/>
</dbReference>
<dbReference type="AlphaFoldDB" id="A0A1H1CZP9"/>
<dbReference type="InterPro" id="IPR006076">
    <property type="entry name" value="FAD-dep_OxRdtase"/>
</dbReference>
<comment type="similarity">
    <text evidence="2">Belongs to the FAD-dependent glycerol-3-phosphate dehydrogenase family.</text>
</comment>
<evidence type="ECO:0000313" key="8">
    <source>
        <dbReference type="Proteomes" id="UP000199627"/>
    </source>
</evidence>
<dbReference type="Pfam" id="PF01266">
    <property type="entry name" value="DAO"/>
    <property type="match status" value="1"/>
</dbReference>
<dbReference type="SUPFAM" id="SSF51905">
    <property type="entry name" value="FAD/NAD(P)-binding domain"/>
    <property type="match status" value="1"/>
</dbReference>
<keyword evidence="4" id="KW-0274">FAD</keyword>
<evidence type="ECO:0000256" key="1">
    <source>
        <dbReference type="ARBA" id="ARBA00001974"/>
    </source>
</evidence>